<dbReference type="PANTHER" id="PTHR11188">
    <property type="entry name" value="ARRESTIN DOMAIN CONTAINING PROTEIN"/>
    <property type="match status" value="1"/>
</dbReference>
<comment type="similarity">
    <text evidence="1">Belongs to the arrestin family.</text>
</comment>
<gene>
    <name evidence="4" type="primary">LOC103362357</name>
</gene>
<proteinExistence type="inferred from homology"/>
<organism evidence="3 4">
    <name type="scientific">Stegastes partitus</name>
    <name type="common">bicolor damselfish</name>
    <dbReference type="NCBI Taxonomy" id="144197"/>
    <lineage>
        <taxon>Eukaryota</taxon>
        <taxon>Metazoa</taxon>
        <taxon>Chordata</taxon>
        <taxon>Craniata</taxon>
        <taxon>Vertebrata</taxon>
        <taxon>Euteleostomi</taxon>
        <taxon>Actinopterygii</taxon>
        <taxon>Neopterygii</taxon>
        <taxon>Teleostei</taxon>
        <taxon>Neoteleostei</taxon>
        <taxon>Acanthomorphata</taxon>
        <taxon>Ovalentaria</taxon>
        <taxon>Pomacentridae</taxon>
        <taxon>Stegastes</taxon>
    </lineage>
</organism>
<protein>
    <submittedName>
        <fullName evidence="4">Arrestin domain-containing protein 3-like</fullName>
    </submittedName>
</protein>
<sequence length="413" mass="45230">MSPIKELNVTYEALNEEDTFSSGDTITGSVSFTLTKDTKVKCALVKAKGDAHVRWTEGSGDDEKTYTAHTRYFKEKQYYVGEDGSSRVLPKGPHQFKFKLKIPHEDMPSSFKGYSGRIVYMLEARISRSWRLPTSVEKEITFVSKSFPHVGQAMCPQSHSVSKEVGTFSKGEVHLSATFNRKACSPGDTVSAVAKIHNNSSKDVKSKFSLVQRQVYRAGNATDVREEKLFKSVGETILPNTEATAICQVKIPDDAMYTLHNCDIISVEYYLKAYVDISFAFDPEVVLPLVVVPSSVIAFQAGEPMGPSYSDFPPPAFPMGPNPVPAGPGAFQYPPDPTQQVTSGYNNQWPQQTTPYGFAAAAFPPAAYPPPSVQPPVPGAPPLLPQGEVPPSYMALYPSAHDFLGRSESDHKS</sequence>
<dbReference type="AlphaFoldDB" id="A0A9Y4K4F8"/>
<dbReference type="GO" id="GO:0005886">
    <property type="term" value="C:plasma membrane"/>
    <property type="evidence" value="ECO:0007669"/>
    <property type="project" value="TreeGrafter"/>
</dbReference>
<dbReference type="InterPro" id="IPR011022">
    <property type="entry name" value="Arrestin_C-like"/>
</dbReference>
<reference evidence="4" key="1">
    <citation type="submission" date="2025-08" db="UniProtKB">
        <authorList>
            <consortium name="RefSeq"/>
        </authorList>
    </citation>
    <scope>IDENTIFICATION</scope>
</reference>
<accession>A0A9Y4K4F8</accession>
<dbReference type="GO" id="GO:0015031">
    <property type="term" value="P:protein transport"/>
    <property type="evidence" value="ECO:0007669"/>
    <property type="project" value="TreeGrafter"/>
</dbReference>
<dbReference type="RefSeq" id="XP_008286909.1">
    <property type="nucleotide sequence ID" value="XM_008288687.1"/>
</dbReference>
<dbReference type="Gene3D" id="2.60.40.640">
    <property type="match status" value="2"/>
</dbReference>
<dbReference type="Pfam" id="PF02752">
    <property type="entry name" value="Arrestin_C"/>
    <property type="match status" value="1"/>
</dbReference>
<dbReference type="InterPro" id="IPR014756">
    <property type="entry name" value="Ig_E-set"/>
</dbReference>
<evidence type="ECO:0000313" key="4">
    <source>
        <dbReference type="RefSeq" id="XP_008286909.1"/>
    </source>
</evidence>
<dbReference type="Proteomes" id="UP000694891">
    <property type="component" value="Unplaced"/>
</dbReference>
<dbReference type="GO" id="GO:0005737">
    <property type="term" value="C:cytoplasm"/>
    <property type="evidence" value="ECO:0007669"/>
    <property type="project" value="TreeGrafter"/>
</dbReference>
<name>A0A9Y4K4F8_9TELE</name>
<dbReference type="InterPro" id="IPR011021">
    <property type="entry name" value="Arrestin-like_N"/>
</dbReference>
<evidence type="ECO:0000313" key="3">
    <source>
        <dbReference type="Proteomes" id="UP000694891"/>
    </source>
</evidence>
<dbReference type="SMART" id="SM01017">
    <property type="entry name" value="Arrestin_C"/>
    <property type="match status" value="1"/>
</dbReference>
<dbReference type="GO" id="GO:0007399">
    <property type="term" value="P:nervous system development"/>
    <property type="evidence" value="ECO:0007669"/>
    <property type="project" value="UniProtKB-ARBA"/>
</dbReference>
<feature type="domain" description="Arrestin C-terminal-like" evidence="2">
    <location>
        <begin position="169"/>
        <end position="296"/>
    </location>
</feature>
<dbReference type="InterPro" id="IPR014752">
    <property type="entry name" value="Arrestin-like_C"/>
</dbReference>
<dbReference type="InterPro" id="IPR050357">
    <property type="entry name" value="Arrestin_domain-protein"/>
</dbReference>
<evidence type="ECO:0000256" key="1">
    <source>
        <dbReference type="ARBA" id="ARBA00005298"/>
    </source>
</evidence>
<evidence type="ECO:0000259" key="2">
    <source>
        <dbReference type="SMART" id="SM01017"/>
    </source>
</evidence>
<dbReference type="PANTHER" id="PTHR11188:SF135">
    <property type="entry name" value="ARRESTIN DOMAIN CONTAINING 3-LIKE-RELATED"/>
    <property type="match status" value="1"/>
</dbReference>
<dbReference type="SUPFAM" id="SSF81296">
    <property type="entry name" value="E set domains"/>
    <property type="match status" value="2"/>
</dbReference>
<dbReference type="GeneID" id="103362357"/>
<dbReference type="Pfam" id="PF00339">
    <property type="entry name" value="Arrestin_N"/>
    <property type="match status" value="1"/>
</dbReference>
<keyword evidence="3" id="KW-1185">Reference proteome</keyword>